<dbReference type="PANTHER" id="PTHR22953">
    <property type="entry name" value="ACID PHOSPHATASE RELATED"/>
    <property type="match status" value="1"/>
</dbReference>
<evidence type="ECO:0000313" key="5">
    <source>
        <dbReference type="EMBL" id="HJA03836.1"/>
    </source>
</evidence>
<gene>
    <name evidence="5" type="ORF">H9800_03125</name>
</gene>
<dbReference type="Pfam" id="PF16656">
    <property type="entry name" value="Pur_ac_phosph_N"/>
    <property type="match status" value="1"/>
</dbReference>
<dbReference type="SUPFAM" id="SSF49363">
    <property type="entry name" value="Purple acid phosphatase, N-terminal domain"/>
    <property type="match status" value="1"/>
</dbReference>
<evidence type="ECO:0000313" key="6">
    <source>
        <dbReference type="Proteomes" id="UP000824220"/>
    </source>
</evidence>
<evidence type="ECO:0000256" key="2">
    <source>
        <dbReference type="SAM" id="MobiDB-lite"/>
    </source>
</evidence>
<accession>A0A9D2H515</accession>
<dbReference type="Pfam" id="PF00149">
    <property type="entry name" value="Metallophos"/>
    <property type="match status" value="1"/>
</dbReference>
<feature type="region of interest" description="Disordered" evidence="2">
    <location>
        <begin position="726"/>
        <end position="746"/>
    </location>
</feature>
<dbReference type="Gene3D" id="2.60.120.260">
    <property type="entry name" value="Galactose-binding domain-like"/>
    <property type="match status" value="1"/>
</dbReference>
<keyword evidence="1" id="KW-0732">Signal</keyword>
<dbReference type="InterPro" id="IPR004843">
    <property type="entry name" value="Calcineurin-like_PHP"/>
</dbReference>
<name>A0A9D2H515_9MICO</name>
<comment type="caution">
    <text evidence="5">The sequence shown here is derived from an EMBL/GenBank/DDBJ whole genome shotgun (WGS) entry which is preliminary data.</text>
</comment>
<feature type="domain" description="Calcineurin-like phosphoesterase" evidence="3">
    <location>
        <begin position="349"/>
        <end position="544"/>
    </location>
</feature>
<dbReference type="InterPro" id="IPR039331">
    <property type="entry name" value="PAPs-like"/>
</dbReference>
<dbReference type="PANTHER" id="PTHR22953:SF153">
    <property type="entry name" value="PURPLE ACID PHOSPHATASE"/>
    <property type="match status" value="1"/>
</dbReference>
<dbReference type="GO" id="GO:0003993">
    <property type="term" value="F:acid phosphatase activity"/>
    <property type="evidence" value="ECO:0007669"/>
    <property type="project" value="InterPro"/>
</dbReference>
<dbReference type="Proteomes" id="UP000824220">
    <property type="component" value="Unassembled WGS sequence"/>
</dbReference>
<dbReference type="EMBL" id="DXAM01000046">
    <property type="protein sequence ID" value="HJA03836.1"/>
    <property type="molecule type" value="Genomic_DNA"/>
</dbReference>
<evidence type="ECO:0000259" key="4">
    <source>
        <dbReference type="Pfam" id="PF16656"/>
    </source>
</evidence>
<dbReference type="InterPro" id="IPR015914">
    <property type="entry name" value="PAPs_N"/>
</dbReference>
<dbReference type="Gene3D" id="2.60.40.380">
    <property type="entry name" value="Purple acid phosphatase-like, N-terminal"/>
    <property type="match status" value="1"/>
</dbReference>
<evidence type="ECO:0000259" key="3">
    <source>
        <dbReference type="Pfam" id="PF00149"/>
    </source>
</evidence>
<organism evidence="5 6">
    <name type="scientific">Candidatus Microbacterium stercoravium</name>
    <dbReference type="NCBI Taxonomy" id="2838697"/>
    <lineage>
        <taxon>Bacteria</taxon>
        <taxon>Bacillati</taxon>
        <taxon>Actinomycetota</taxon>
        <taxon>Actinomycetes</taxon>
        <taxon>Micrococcales</taxon>
        <taxon>Microbacteriaceae</taxon>
        <taxon>Microbacterium</taxon>
    </lineage>
</organism>
<sequence length="746" mass="79161">MLIPERSPQHVAASPKRTASRRTIAGGVLITLAAGSFAATALPAAADEAAPLPDAYLTSDSAWQYSDNGTDPSGDGSLSWTTADADGWAEAAGPFGSKRGEADLGGGFVADTLLQYTLEGSTDTVPTYHFRTDVEITEEDLQQINALQGSITYDDAIRVYVNGTLVAGFADDRVDGAENQNLTYAGNSAGSPVTSTVRIPADALVAGENEIAVALYQDRETSSDIFFDWTSLTPVSKNADQNAQITDLVMGVGATEAERNLAWYSDIDVPQTAQVAKAVDVVDGVFPDTATTFETTAGGDTTSGEYFRDATLSGLEEDTAYAYRVGSDEAGWSDTETFRTQQFDGDFDFLFFGDPQVGASGNLANDEAGWIETMNIATQTYPDAEMLFSAGDQVNTASSESEYTSFLAPSQMAEIPLVATNGNHDVGSKAYEQHFNLPNEDLEAGAASSPSASGGDYWFIYKDVLFINLNSNSRDYDSHNAFMEKVVAEQGDKAKWKVVAFHHSIYSAASHATDGDIIERRNTMPATISELGIDMVLMGHDHHYTRSFLINGGELADPDEQAAAGEVVADEGDVLYVTANSASGSKYYNLNTGTDLWWSSVRNQEKVRNYSAIEVTDESLTVRTLRSEANGATSPVNSVVDEVVLSKADVAQDLDVSVDARTRAVAGKQYVSVSVTNNEDAPVEVVVDTAYGSKSFAEVQPGDTASVSINSREGSIPAGEVTVTATGQAGDEQATTSKTAAYAAAG</sequence>
<evidence type="ECO:0000256" key="1">
    <source>
        <dbReference type="ARBA" id="ARBA00022729"/>
    </source>
</evidence>
<dbReference type="GO" id="GO:0046872">
    <property type="term" value="F:metal ion binding"/>
    <property type="evidence" value="ECO:0007669"/>
    <property type="project" value="InterPro"/>
</dbReference>
<dbReference type="InterPro" id="IPR008963">
    <property type="entry name" value="Purple_acid_Pase-like_N"/>
</dbReference>
<feature type="domain" description="Purple acid phosphatase N-terminal" evidence="4">
    <location>
        <begin position="253"/>
        <end position="340"/>
    </location>
</feature>
<dbReference type="InterPro" id="IPR029052">
    <property type="entry name" value="Metallo-depent_PP-like"/>
</dbReference>
<dbReference type="SUPFAM" id="SSF56300">
    <property type="entry name" value="Metallo-dependent phosphatases"/>
    <property type="match status" value="1"/>
</dbReference>
<dbReference type="Gene3D" id="3.60.21.10">
    <property type="match status" value="1"/>
</dbReference>
<feature type="compositionally biased region" description="Low complexity" evidence="2">
    <location>
        <begin position="734"/>
        <end position="746"/>
    </location>
</feature>
<proteinExistence type="predicted"/>
<reference evidence="5" key="1">
    <citation type="journal article" date="2021" name="PeerJ">
        <title>Extensive microbial diversity within the chicken gut microbiome revealed by metagenomics and culture.</title>
        <authorList>
            <person name="Gilroy R."/>
            <person name="Ravi A."/>
            <person name="Getino M."/>
            <person name="Pursley I."/>
            <person name="Horton D.L."/>
            <person name="Alikhan N.F."/>
            <person name="Baker D."/>
            <person name="Gharbi K."/>
            <person name="Hall N."/>
            <person name="Watson M."/>
            <person name="Adriaenssens E.M."/>
            <person name="Foster-Nyarko E."/>
            <person name="Jarju S."/>
            <person name="Secka A."/>
            <person name="Antonio M."/>
            <person name="Oren A."/>
            <person name="Chaudhuri R.R."/>
            <person name="La Ragione R."/>
            <person name="Hildebrand F."/>
            <person name="Pallen M.J."/>
        </authorList>
    </citation>
    <scope>NUCLEOTIDE SEQUENCE</scope>
    <source>
        <strain evidence="5">ChiHjej8B7-3636</strain>
    </source>
</reference>
<dbReference type="AlphaFoldDB" id="A0A9D2H515"/>
<reference evidence="5" key="2">
    <citation type="submission" date="2021-04" db="EMBL/GenBank/DDBJ databases">
        <authorList>
            <person name="Gilroy R."/>
        </authorList>
    </citation>
    <scope>NUCLEOTIDE SEQUENCE</scope>
    <source>
        <strain evidence="5">ChiHjej8B7-3636</strain>
    </source>
</reference>
<protein>
    <submittedName>
        <fullName evidence="5">Metallophosphoesterase</fullName>
    </submittedName>
</protein>